<dbReference type="CDD" id="cd17536">
    <property type="entry name" value="REC_YesN-like"/>
    <property type="match status" value="1"/>
</dbReference>
<dbReference type="Gene3D" id="3.40.50.2300">
    <property type="match status" value="1"/>
</dbReference>
<dbReference type="GO" id="GO:0003700">
    <property type="term" value="F:DNA-binding transcription factor activity"/>
    <property type="evidence" value="ECO:0007669"/>
    <property type="project" value="InterPro"/>
</dbReference>
<evidence type="ECO:0000313" key="9">
    <source>
        <dbReference type="Proteomes" id="UP000243650"/>
    </source>
</evidence>
<sequence length="257" mass="29599">MKTPKILIVDDEPRSREGLKRRLEAWDSRLLEVYTAVDAKEALETASSISLDVLITDIRMPEMTGLELIEKIRTFQEVPACIVISAYSEFDYAQKAIHMGVVNYLLKPVRKQEFLDTVEEALSRREQQQKLSQVERAMEDPALSPQSDLPPPLEEALSIIEERLSEKFSLREIAGDVHLNPSYLSVLFKEQMGMTFSEYITRRRLQQAKRLLLTTDFPVGDIAEKTGYQTAKYFIRIFREYEGTTPSKYRKAARGDE</sequence>
<dbReference type="PANTHER" id="PTHR43280">
    <property type="entry name" value="ARAC-FAMILY TRANSCRIPTIONAL REGULATOR"/>
    <property type="match status" value="1"/>
</dbReference>
<evidence type="ECO:0000256" key="1">
    <source>
        <dbReference type="ARBA" id="ARBA00023015"/>
    </source>
</evidence>
<dbReference type="GO" id="GO:0000160">
    <property type="term" value="P:phosphorelay signal transduction system"/>
    <property type="evidence" value="ECO:0007669"/>
    <property type="project" value="InterPro"/>
</dbReference>
<evidence type="ECO:0000256" key="3">
    <source>
        <dbReference type="ARBA" id="ARBA00023163"/>
    </source>
</evidence>
<keyword evidence="4" id="KW-0597">Phosphoprotein</keyword>
<dbReference type="InterPro" id="IPR011006">
    <property type="entry name" value="CheY-like_superfamily"/>
</dbReference>
<dbReference type="PRINTS" id="PR00032">
    <property type="entry name" value="HTHARAC"/>
</dbReference>
<dbReference type="InterPro" id="IPR009057">
    <property type="entry name" value="Homeodomain-like_sf"/>
</dbReference>
<dbReference type="SUPFAM" id="SSF46689">
    <property type="entry name" value="Homeodomain-like"/>
    <property type="match status" value="2"/>
</dbReference>
<dbReference type="InterPro" id="IPR001789">
    <property type="entry name" value="Sig_transdc_resp-reg_receiver"/>
</dbReference>
<keyword evidence="3" id="KW-0804">Transcription</keyword>
<dbReference type="EMBL" id="PVNS01000005">
    <property type="protein sequence ID" value="PRO66036.1"/>
    <property type="molecule type" value="Genomic_DNA"/>
</dbReference>
<dbReference type="GO" id="GO:0043565">
    <property type="term" value="F:sequence-specific DNA binding"/>
    <property type="evidence" value="ECO:0007669"/>
    <property type="project" value="InterPro"/>
</dbReference>
<keyword evidence="1" id="KW-0805">Transcription regulation</keyword>
<evidence type="ECO:0000256" key="4">
    <source>
        <dbReference type="PROSITE-ProRule" id="PRU00169"/>
    </source>
</evidence>
<evidence type="ECO:0000259" key="7">
    <source>
        <dbReference type="PROSITE" id="PS50110"/>
    </source>
</evidence>
<dbReference type="Pfam" id="PF00072">
    <property type="entry name" value="Response_reg"/>
    <property type="match status" value="1"/>
</dbReference>
<evidence type="ECO:0000256" key="5">
    <source>
        <dbReference type="SAM" id="MobiDB-lite"/>
    </source>
</evidence>
<dbReference type="RefSeq" id="WP_105958720.1">
    <property type="nucleotide sequence ID" value="NZ_PVNS01000005.1"/>
</dbReference>
<dbReference type="SMART" id="SM00448">
    <property type="entry name" value="REC"/>
    <property type="match status" value="1"/>
</dbReference>
<keyword evidence="9" id="KW-1185">Reference proteome</keyword>
<feature type="domain" description="Response regulatory" evidence="7">
    <location>
        <begin position="5"/>
        <end position="122"/>
    </location>
</feature>
<gene>
    <name evidence="8" type="ORF">C6I21_06965</name>
</gene>
<dbReference type="PROSITE" id="PS50110">
    <property type="entry name" value="RESPONSE_REGULATORY"/>
    <property type="match status" value="1"/>
</dbReference>
<feature type="region of interest" description="Disordered" evidence="5">
    <location>
        <begin position="129"/>
        <end position="151"/>
    </location>
</feature>
<name>A0A2P6MIB7_ALKUR</name>
<proteinExistence type="predicted"/>
<dbReference type="Gene3D" id="1.10.10.60">
    <property type="entry name" value="Homeodomain-like"/>
    <property type="match status" value="2"/>
</dbReference>
<feature type="modified residue" description="4-aspartylphosphate" evidence="4">
    <location>
        <position position="57"/>
    </location>
</feature>
<dbReference type="AlphaFoldDB" id="A0A2P6MIB7"/>
<dbReference type="Pfam" id="PF12833">
    <property type="entry name" value="HTH_18"/>
    <property type="match status" value="1"/>
</dbReference>
<evidence type="ECO:0000259" key="6">
    <source>
        <dbReference type="PROSITE" id="PS01124"/>
    </source>
</evidence>
<comment type="caution">
    <text evidence="8">The sequence shown here is derived from an EMBL/GenBank/DDBJ whole genome shotgun (WGS) entry which is preliminary data.</text>
</comment>
<dbReference type="SUPFAM" id="SSF52172">
    <property type="entry name" value="CheY-like"/>
    <property type="match status" value="1"/>
</dbReference>
<evidence type="ECO:0000256" key="2">
    <source>
        <dbReference type="ARBA" id="ARBA00023125"/>
    </source>
</evidence>
<dbReference type="InterPro" id="IPR018062">
    <property type="entry name" value="HTH_AraC-typ_CS"/>
</dbReference>
<feature type="domain" description="HTH araC/xylS-type" evidence="6">
    <location>
        <begin position="154"/>
        <end position="252"/>
    </location>
</feature>
<dbReference type="SMART" id="SM00342">
    <property type="entry name" value="HTH_ARAC"/>
    <property type="match status" value="1"/>
</dbReference>
<dbReference type="Proteomes" id="UP000243650">
    <property type="component" value="Unassembled WGS sequence"/>
</dbReference>
<protein>
    <submittedName>
        <fullName evidence="8">DNA-binding response regulator</fullName>
    </submittedName>
</protein>
<organism evidence="8 9">
    <name type="scientific">Alkalicoccus urumqiensis</name>
    <name type="common">Bacillus urumqiensis</name>
    <dbReference type="NCBI Taxonomy" id="1548213"/>
    <lineage>
        <taxon>Bacteria</taxon>
        <taxon>Bacillati</taxon>
        <taxon>Bacillota</taxon>
        <taxon>Bacilli</taxon>
        <taxon>Bacillales</taxon>
        <taxon>Bacillaceae</taxon>
        <taxon>Alkalicoccus</taxon>
    </lineage>
</organism>
<accession>A0A2P6MIB7</accession>
<reference evidence="8 9" key="1">
    <citation type="submission" date="2018-03" db="EMBL/GenBank/DDBJ databases">
        <title>Bacillus urumqiensis sp. nov., a moderately haloalkaliphilic bacterium isolated from a salt lake.</title>
        <authorList>
            <person name="Zhao B."/>
            <person name="Liao Z."/>
        </authorList>
    </citation>
    <scope>NUCLEOTIDE SEQUENCE [LARGE SCALE GENOMIC DNA]</scope>
    <source>
        <strain evidence="8 9">BZ-SZ-XJ18</strain>
    </source>
</reference>
<dbReference type="InterPro" id="IPR018060">
    <property type="entry name" value="HTH_AraC"/>
</dbReference>
<dbReference type="OrthoDB" id="9788446at2"/>
<dbReference type="PANTHER" id="PTHR43280:SF28">
    <property type="entry name" value="HTH-TYPE TRANSCRIPTIONAL ACTIVATOR RHAS"/>
    <property type="match status" value="1"/>
</dbReference>
<dbReference type="PROSITE" id="PS01124">
    <property type="entry name" value="HTH_ARAC_FAMILY_2"/>
    <property type="match status" value="1"/>
</dbReference>
<evidence type="ECO:0000313" key="8">
    <source>
        <dbReference type="EMBL" id="PRO66036.1"/>
    </source>
</evidence>
<keyword evidence="2 8" id="KW-0238">DNA-binding</keyword>
<dbReference type="PROSITE" id="PS00041">
    <property type="entry name" value="HTH_ARAC_FAMILY_1"/>
    <property type="match status" value="1"/>
</dbReference>
<dbReference type="InterPro" id="IPR020449">
    <property type="entry name" value="Tscrpt_reg_AraC-type_HTH"/>
</dbReference>